<evidence type="ECO:0000256" key="2">
    <source>
        <dbReference type="ARBA" id="ARBA00023002"/>
    </source>
</evidence>
<accession>A0ABX3NY02</accession>
<protein>
    <submittedName>
        <fullName evidence="4">Short-chain dehydrogenase/reductase</fullName>
    </submittedName>
</protein>
<dbReference type="Gene3D" id="3.40.50.720">
    <property type="entry name" value="NAD(P)-binding Rossmann-like Domain"/>
    <property type="match status" value="1"/>
</dbReference>
<comment type="caution">
    <text evidence="4">The sequence shown here is derived from an EMBL/GenBank/DDBJ whole genome shotgun (WGS) entry which is preliminary data.</text>
</comment>
<comment type="similarity">
    <text evidence="1 3">Belongs to the short-chain dehydrogenases/reductases (SDR) family.</text>
</comment>
<dbReference type="PANTHER" id="PTHR44169:SF6">
    <property type="entry name" value="NADPH-DEPENDENT 1-ACYLDIHYDROXYACETONE PHOSPHATE REDUCTASE"/>
    <property type="match status" value="1"/>
</dbReference>
<dbReference type="Pfam" id="PF00106">
    <property type="entry name" value="adh_short"/>
    <property type="match status" value="1"/>
</dbReference>
<dbReference type="CDD" id="cd05374">
    <property type="entry name" value="17beta-HSD-like_SDR_c"/>
    <property type="match status" value="1"/>
</dbReference>
<dbReference type="SUPFAM" id="SSF51735">
    <property type="entry name" value="NAD(P)-binding Rossmann-fold domains"/>
    <property type="match status" value="1"/>
</dbReference>
<proteinExistence type="inferred from homology"/>
<dbReference type="NCBIfam" id="NF004826">
    <property type="entry name" value="PRK06182.1"/>
    <property type="match status" value="1"/>
</dbReference>
<evidence type="ECO:0000256" key="1">
    <source>
        <dbReference type="ARBA" id="ARBA00006484"/>
    </source>
</evidence>
<gene>
    <name evidence="4" type="ORF">A4D02_28530</name>
</gene>
<dbReference type="PANTHER" id="PTHR44169">
    <property type="entry name" value="NADPH-DEPENDENT 1-ACYLDIHYDROXYACETONE PHOSPHATE REDUCTASE"/>
    <property type="match status" value="1"/>
</dbReference>
<name>A0ABX3NY02_9BACT</name>
<sequence length="271" mass="29876">MKKVILITGASSGMGKETAKQLIKEGHIVYTVARRIEQMQDLERLGGFPMQMDVTNEADIEQVVDTIIRNEGKIDVLWNNAGYGLYGAVEDVPLAEAVKQFNVNLFGLAAVTQKVVPYMRKAGSGTIINTSSMGGKMYFPLGAWYHASKHALEGFSDCLRLELKPFNINVVVIEPGLIATEFGSTLIDGLEKISKQSAYSDTMKKIAEGTRKSYETNSSSKPSVVSNAVSKIVSSPKPKTRYRIGKMAKPLVWMRIYLGDRLFDKVVTSQL</sequence>
<organism evidence="4 5">
    <name type="scientific">Niastella koreensis</name>
    <dbReference type="NCBI Taxonomy" id="354356"/>
    <lineage>
        <taxon>Bacteria</taxon>
        <taxon>Pseudomonadati</taxon>
        <taxon>Bacteroidota</taxon>
        <taxon>Chitinophagia</taxon>
        <taxon>Chitinophagales</taxon>
        <taxon>Chitinophagaceae</taxon>
        <taxon>Niastella</taxon>
    </lineage>
</organism>
<dbReference type="PRINTS" id="PR00080">
    <property type="entry name" value="SDRFAMILY"/>
</dbReference>
<evidence type="ECO:0000313" key="5">
    <source>
        <dbReference type="Proteomes" id="UP000192277"/>
    </source>
</evidence>
<dbReference type="RefSeq" id="WP_014220064.1">
    <property type="nucleotide sequence ID" value="NZ_LWBO01000010.1"/>
</dbReference>
<keyword evidence="2" id="KW-0560">Oxidoreductase</keyword>
<dbReference type="PRINTS" id="PR00081">
    <property type="entry name" value="GDHRDH"/>
</dbReference>
<reference evidence="4 5" key="1">
    <citation type="submission" date="2016-04" db="EMBL/GenBank/DDBJ databases">
        <authorList>
            <person name="Chen L."/>
            <person name="Zhuang W."/>
            <person name="Wang G."/>
        </authorList>
    </citation>
    <scope>NUCLEOTIDE SEQUENCE [LARGE SCALE GENOMIC DNA]</scope>
    <source>
        <strain evidence="5">GR20</strain>
    </source>
</reference>
<evidence type="ECO:0000313" key="4">
    <source>
        <dbReference type="EMBL" id="OQP49542.1"/>
    </source>
</evidence>
<keyword evidence="5" id="KW-1185">Reference proteome</keyword>
<dbReference type="Proteomes" id="UP000192277">
    <property type="component" value="Unassembled WGS sequence"/>
</dbReference>
<dbReference type="InterPro" id="IPR002347">
    <property type="entry name" value="SDR_fam"/>
</dbReference>
<evidence type="ECO:0000256" key="3">
    <source>
        <dbReference type="RuleBase" id="RU000363"/>
    </source>
</evidence>
<dbReference type="EMBL" id="LWBO01000010">
    <property type="protein sequence ID" value="OQP49542.1"/>
    <property type="molecule type" value="Genomic_DNA"/>
</dbReference>
<dbReference type="InterPro" id="IPR036291">
    <property type="entry name" value="NAD(P)-bd_dom_sf"/>
</dbReference>